<gene>
    <name evidence="2" type="ORF">ABKW32_13755</name>
</gene>
<comment type="caution">
    <text evidence="2">The sequence shown here is derived from an EMBL/GenBank/DDBJ whole genome shotgun (WGS) entry which is preliminary data.</text>
</comment>
<accession>A0ABV0L4Z3</accession>
<dbReference type="Proteomes" id="UP001471651">
    <property type="component" value="Unassembled WGS sequence"/>
</dbReference>
<evidence type="ECO:0000256" key="1">
    <source>
        <dbReference type="SAM" id="Phobius"/>
    </source>
</evidence>
<dbReference type="RefSeq" id="WP_348577395.1">
    <property type="nucleotide sequence ID" value="NZ_JBDYKN010000013.1"/>
</dbReference>
<reference evidence="2 3" key="1">
    <citation type="submission" date="2024-05" db="EMBL/GenBank/DDBJ databases">
        <authorList>
            <person name="Busch G.E."/>
            <person name="Sharma I."/>
        </authorList>
    </citation>
    <scope>NUCLEOTIDE SEQUENCE [LARGE SCALE GENOMIC DNA]</scope>
    <source>
        <strain evidence="2 3">23GB23</strain>
    </source>
</reference>
<sequence length="88" mass="9741">MRDSIHKLAMKLGNNPRVALIKMIQGGLIFVFGVLILMVADRVIAESLAQEIVALFGLILAGCGVLWTLVGYLSMSILRIYHMIKKKD</sequence>
<keyword evidence="1" id="KW-0812">Transmembrane</keyword>
<feature type="transmembrane region" description="Helical" evidence="1">
    <location>
        <begin position="20"/>
        <end position="40"/>
    </location>
</feature>
<keyword evidence="1" id="KW-0472">Membrane</keyword>
<dbReference type="EMBL" id="JBDYKN010000013">
    <property type="protein sequence ID" value="MEP7730522.1"/>
    <property type="molecule type" value="Genomic_DNA"/>
</dbReference>
<proteinExistence type="predicted"/>
<keyword evidence="1" id="KW-1133">Transmembrane helix</keyword>
<organism evidence="2 3">
    <name type="scientific">Marinomonas primoryensis</name>
    <dbReference type="NCBI Taxonomy" id="178399"/>
    <lineage>
        <taxon>Bacteria</taxon>
        <taxon>Pseudomonadati</taxon>
        <taxon>Pseudomonadota</taxon>
        <taxon>Gammaproteobacteria</taxon>
        <taxon>Oceanospirillales</taxon>
        <taxon>Oceanospirillaceae</taxon>
        <taxon>Marinomonas</taxon>
    </lineage>
</organism>
<evidence type="ECO:0000313" key="3">
    <source>
        <dbReference type="Proteomes" id="UP001471651"/>
    </source>
</evidence>
<evidence type="ECO:0000313" key="2">
    <source>
        <dbReference type="EMBL" id="MEP7730522.1"/>
    </source>
</evidence>
<feature type="transmembrane region" description="Helical" evidence="1">
    <location>
        <begin position="52"/>
        <end position="78"/>
    </location>
</feature>
<protein>
    <submittedName>
        <fullName evidence="2">Uncharacterized protein</fullName>
    </submittedName>
</protein>
<name>A0ABV0L4Z3_9GAMM</name>
<keyword evidence="3" id="KW-1185">Reference proteome</keyword>